<dbReference type="InterPro" id="IPR043129">
    <property type="entry name" value="ATPase_NBD"/>
</dbReference>
<gene>
    <name evidence="2" type="ORF">DM02DRAFT_619306</name>
</gene>
<protein>
    <recommendedName>
        <fullName evidence="4">Actin-like ATPase domain-containing protein</fullName>
    </recommendedName>
</protein>
<dbReference type="AlphaFoldDB" id="A0A2V1D726"/>
<dbReference type="PANTHER" id="PTHR42749:SF1">
    <property type="entry name" value="CELL SHAPE-DETERMINING PROTEIN MREB"/>
    <property type="match status" value="1"/>
</dbReference>
<sequence length="688" mass="76761">MDGQRPHMVIGVDLGMTCTGVAYSNLSIGSSTVRWVQKWPGRMQANENKVPTVVVYPFDDPTPSSWGFASETTIETTATDKEYKEWFKTCLDPVRLAKRQEEDPEEAPKNIQEVEKWYEDYMRKMYEYLSFKLGGELSGTTWEEARIEFIFSVPTTWPPIPVVENFRRIATLAGFGSIKSHSVSIGLTEAEAAAVHISTEAPGIFRPNDILLVCDAGGGTTDLSVLRVTTPNGSPDSQDISLQQLDVVFGETIGSAAIDYEFEKMVSERLERANETAPLNIDYQDAAWEMMKSRDFQAVKCEYGAPDDTPLFSIAIPRLPYTYNHPDPEMRIKGGEMTFNREDLQRLFDKQIKKLIKLIDTQFLNLDNRYPGEQVRHLVLSGGLGNSAYVQQRLRTQYSASSLPNAQNVTLRISPDPQLAVCKGMVSDRVRKILTSKSVLGTRCCRSSYGTMCKIRYDKRDPEHAGKELYKDPYNGKLYLIDAIAWFVKKGEPVIVDKPIIHNFVKKVTPGDPTRAFPTSVIESPLDADKLPVQMNKDTHILCEISSDLSSTAPTRFAERNRHFWSLGKHYLRIEYQIRVLIGPADLRFELWFDGEKLSKDTSINVEWMPTPPPAPEGPRDLGPVGKIEFPVIGGPGLATASVTQVSARGMGDMEMGGLNGNGGGVGDEDGKKKKGKKYGLKMGRSGK</sequence>
<dbReference type="Proteomes" id="UP000244855">
    <property type="component" value="Unassembled WGS sequence"/>
</dbReference>
<dbReference type="SUPFAM" id="SSF53067">
    <property type="entry name" value="Actin-like ATPase domain"/>
    <property type="match status" value="2"/>
</dbReference>
<dbReference type="OrthoDB" id="2394218at2759"/>
<evidence type="ECO:0008006" key="4">
    <source>
        <dbReference type="Google" id="ProtNLM"/>
    </source>
</evidence>
<feature type="region of interest" description="Disordered" evidence="1">
    <location>
        <begin position="655"/>
        <end position="688"/>
    </location>
</feature>
<evidence type="ECO:0000313" key="3">
    <source>
        <dbReference type="Proteomes" id="UP000244855"/>
    </source>
</evidence>
<feature type="compositionally biased region" description="Basic residues" evidence="1">
    <location>
        <begin position="673"/>
        <end position="688"/>
    </location>
</feature>
<dbReference type="Gene3D" id="3.30.420.40">
    <property type="match status" value="2"/>
</dbReference>
<dbReference type="Gene3D" id="3.90.640.10">
    <property type="entry name" value="Actin, Chain A, domain 4"/>
    <property type="match status" value="1"/>
</dbReference>
<organism evidence="2 3">
    <name type="scientific">Periconia macrospinosa</name>
    <dbReference type="NCBI Taxonomy" id="97972"/>
    <lineage>
        <taxon>Eukaryota</taxon>
        <taxon>Fungi</taxon>
        <taxon>Dikarya</taxon>
        <taxon>Ascomycota</taxon>
        <taxon>Pezizomycotina</taxon>
        <taxon>Dothideomycetes</taxon>
        <taxon>Pleosporomycetidae</taxon>
        <taxon>Pleosporales</taxon>
        <taxon>Massarineae</taxon>
        <taxon>Periconiaceae</taxon>
        <taxon>Periconia</taxon>
    </lineage>
</organism>
<accession>A0A2V1D726</accession>
<dbReference type="EMBL" id="KZ805592">
    <property type="protein sequence ID" value="PVH93403.1"/>
    <property type="molecule type" value="Genomic_DNA"/>
</dbReference>
<dbReference type="CDD" id="cd10170">
    <property type="entry name" value="ASKHA_NBD_HSP70"/>
    <property type="match status" value="1"/>
</dbReference>
<dbReference type="PANTHER" id="PTHR42749">
    <property type="entry name" value="CELL SHAPE-DETERMINING PROTEIN MREB"/>
    <property type="match status" value="1"/>
</dbReference>
<evidence type="ECO:0000256" key="1">
    <source>
        <dbReference type="SAM" id="MobiDB-lite"/>
    </source>
</evidence>
<reference evidence="2 3" key="1">
    <citation type="journal article" date="2018" name="Sci. Rep.">
        <title>Comparative genomics provides insights into the lifestyle and reveals functional heterogeneity of dark septate endophytic fungi.</title>
        <authorList>
            <person name="Knapp D.G."/>
            <person name="Nemeth J.B."/>
            <person name="Barry K."/>
            <person name="Hainaut M."/>
            <person name="Henrissat B."/>
            <person name="Johnson J."/>
            <person name="Kuo A."/>
            <person name="Lim J.H.P."/>
            <person name="Lipzen A."/>
            <person name="Nolan M."/>
            <person name="Ohm R.A."/>
            <person name="Tamas L."/>
            <person name="Grigoriev I.V."/>
            <person name="Spatafora J.W."/>
            <person name="Nagy L.G."/>
            <person name="Kovacs G.M."/>
        </authorList>
    </citation>
    <scope>NUCLEOTIDE SEQUENCE [LARGE SCALE GENOMIC DNA]</scope>
    <source>
        <strain evidence="2 3">DSE2036</strain>
    </source>
</reference>
<name>A0A2V1D726_9PLEO</name>
<dbReference type="STRING" id="97972.A0A2V1D726"/>
<keyword evidence="3" id="KW-1185">Reference proteome</keyword>
<proteinExistence type="predicted"/>
<evidence type="ECO:0000313" key="2">
    <source>
        <dbReference type="EMBL" id="PVH93403.1"/>
    </source>
</evidence>